<protein>
    <recommendedName>
        <fullName evidence="2">RING-type domain-containing protein</fullName>
    </recommendedName>
</protein>
<evidence type="ECO:0000256" key="1">
    <source>
        <dbReference type="SAM" id="Phobius"/>
    </source>
</evidence>
<sequence>MGVLNQHFGMERENETLALLALACSSFLVSLYAGYRLDGIGRTVELPLFGIEFHLISTPLWVLAGLATLLCLQQLFHEIWHHGVWLFGIYVLSGLGTTLFYVMFDQGYLWYLVALVLILLALFLIYWMILEIYALRSHIQRELPDKEIVLGDWLPALPAFMLFTMLSYYCYTKWYLGDPGWTFGYAQEGYILFQLLAFGTALYALWVPQVLLGRHLEEEILEGKVLRDLLPGSSGRCPACDGEMHASGMTCPECSHRESAAYCNGCETYIAACPTCSLGAQVGTTCGGCGEDLAGLTCGECKHTGPVRFWASG</sequence>
<evidence type="ECO:0000313" key="3">
    <source>
        <dbReference type="EMBL" id="AIF04850.1"/>
    </source>
</evidence>
<feature type="transmembrane region" description="Helical" evidence="1">
    <location>
        <begin position="16"/>
        <end position="35"/>
    </location>
</feature>
<organism evidence="3">
    <name type="scientific">uncultured marine group II/III euryarchaeote KM3_177_A07</name>
    <dbReference type="NCBI Taxonomy" id="1457938"/>
    <lineage>
        <taxon>Archaea</taxon>
        <taxon>Methanobacteriati</taxon>
        <taxon>Methanobacteriota</taxon>
        <taxon>environmental samples</taxon>
    </lineage>
</organism>
<dbReference type="EMBL" id="KF900721">
    <property type="protein sequence ID" value="AIF04850.1"/>
    <property type="molecule type" value="Genomic_DNA"/>
</dbReference>
<proteinExistence type="predicted"/>
<feature type="transmembrane region" description="Helical" evidence="1">
    <location>
        <begin position="84"/>
        <end position="102"/>
    </location>
</feature>
<keyword evidence="1" id="KW-0472">Membrane</keyword>
<dbReference type="AlphaFoldDB" id="A0A075GP42"/>
<accession>A0A075GP42</accession>
<name>A0A075GP42_9EURY</name>
<feature type="transmembrane region" description="Helical" evidence="1">
    <location>
        <begin position="55"/>
        <end position="72"/>
    </location>
</feature>
<feature type="transmembrane region" description="Helical" evidence="1">
    <location>
        <begin position="108"/>
        <end position="129"/>
    </location>
</feature>
<evidence type="ECO:0000259" key="2">
    <source>
        <dbReference type="PROSITE" id="PS50089"/>
    </source>
</evidence>
<keyword evidence="1" id="KW-1133">Transmembrane helix</keyword>
<dbReference type="InterPro" id="IPR001841">
    <property type="entry name" value="Znf_RING"/>
</dbReference>
<feature type="domain" description="RING-type" evidence="2">
    <location>
        <begin position="237"/>
        <end position="277"/>
    </location>
</feature>
<reference evidence="3" key="1">
    <citation type="journal article" date="2014" name="Genome Biol. Evol.">
        <title>Pangenome evidence for extensive interdomain horizontal transfer affecting lineage core and shell genes in uncultured planktonic thaumarchaeota and euryarchaeota.</title>
        <authorList>
            <person name="Deschamps P."/>
            <person name="Zivanovic Y."/>
            <person name="Moreira D."/>
            <person name="Rodriguez-Valera F."/>
            <person name="Lopez-Garcia P."/>
        </authorList>
    </citation>
    <scope>NUCLEOTIDE SEQUENCE</scope>
</reference>
<dbReference type="PROSITE" id="PS50089">
    <property type="entry name" value="ZF_RING_2"/>
    <property type="match status" value="1"/>
</dbReference>
<feature type="transmembrane region" description="Helical" evidence="1">
    <location>
        <begin position="150"/>
        <end position="169"/>
    </location>
</feature>
<feature type="transmembrane region" description="Helical" evidence="1">
    <location>
        <begin position="189"/>
        <end position="207"/>
    </location>
</feature>
<keyword evidence="1" id="KW-0812">Transmembrane</keyword>